<accession>A0ABT1LJB1</accession>
<feature type="region of interest" description="Disordered" evidence="1">
    <location>
        <begin position="1"/>
        <end position="63"/>
    </location>
</feature>
<dbReference type="Proteomes" id="UP001205890">
    <property type="component" value="Unassembled WGS sequence"/>
</dbReference>
<sequence>MADAMNSGAFDRGDTSPVDAPTDTADDAPPRGGTSPADAPPDASDDATPRSDTPPVTTRARAAAAIPRIPSIYRDLPPNTYTTLTPDVPVLQVDDWRQRAEAIERREIKPPADPLLGPPPVLRGEDAEEYEALRAQVTAEWQPDGLIEALPLHRAIVAEWRRRRYERLFDALIDHLARDGIAAVVRGVLSPRAARVLLDAWDDDDPSAVQQVESLLAQYDPDGSCVRAHTIVQHGPRFDALTRLIREHERAYTRATAEIERRRIAAETGIRKGTRRISPTNFLFPPRKHMRIPDDPDDAVL</sequence>
<protein>
    <submittedName>
        <fullName evidence="2">Uncharacterized protein</fullName>
    </submittedName>
</protein>
<feature type="region of interest" description="Disordered" evidence="1">
    <location>
        <begin position="282"/>
        <end position="301"/>
    </location>
</feature>
<keyword evidence="3" id="KW-1185">Reference proteome</keyword>
<proteinExistence type="predicted"/>
<organism evidence="2 3">
    <name type="scientific">Alsobacter ponti</name>
    <dbReference type="NCBI Taxonomy" id="2962936"/>
    <lineage>
        <taxon>Bacteria</taxon>
        <taxon>Pseudomonadati</taxon>
        <taxon>Pseudomonadota</taxon>
        <taxon>Alphaproteobacteria</taxon>
        <taxon>Hyphomicrobiales</taxon>
        <taxon>Alsobacteraceae</taxon>
        <taxon>Alsobacter</taxon>
    </lineage>
</organism>
<evidence type="ECO:0000313" key="3">
    <source>
        <dbReference type="Proteomes" id="UP001205890"/>
    </source>
</evidence>
<dbReference type="RefSeq" id="WP_254746466.1">
    <property type="nucleotide sequence ID" value="NZ_JANCLU010000034.1"/>
</dbReference>
<reference evidence="2 3" key="1">
    <citation type="submission" date="2022-07" db="EMBL/GenBank/DDBJ databases">
        <authorList>
            <person name="Li W.-J."/>
            <person name="Deng Q.-Q."/>
        </authorList>
    </citation>
    <scope>NUCLEOTIDE SEQUENCE [LARGE SCALE GENOMIC DNA]</scope>
    <source>
        <strain evidence="2 3">SYSU M60028</strain>
    </source>
</reference>
<comment type="caution">
    <text evidence="2">The sequence shown here is derived from an EMBL/GenBank/DDBJ whole genome shotgun (WGS) entry which is preliminary data.</text>
</comment>
<feature type="compositionally biased region" description="Low complexity" evidence="1">
    <location>
        <begin position="50"/>
        <end position="63"/>
    </location>
</feature>
<evidence type="ECO:0000256" key="1">
    <source>
        <dbReference type="SAM" id="MobiDB-lite"/>
    </source>
</evidence>
<evidence type="ECO:0000313" key="2">
    <source>
        <dbReference type="EMBL" id="MCP8941046.1"/>
    </source>
</evidence>
<name>A0ABT1LJB1_9HYPH</name>
<gene>
    <name evidence="2" type="ORF">NK718_21195</name>
</gene>
<dbReference type="EMBL" id="JANCLU010000034">
    <property type="protein sequence ID" value="MCP8941046.1"/>
    <property type="molecule type" value="Genomic_DNA"/>
</dbReference>